<dbReference type="AlphaFoldDB" id="A0A1G8KGN0"/>
<keyword evidence="3" id="KW-1185">Reference proteome</keyword>
<reference evidence="2 3" key="1">
    <citation type="submission" date="2016-10" db="EMBL/GenBank/DDBJ databases">
        <authorList>
            <person name="de Groot N.N."/>
        </authorList>
    </citation>
    <scope>NUCLEOTIDE SEQUENCE [LARGE SCALE GENOMIC DNA]</scope>
    <source>
        <strain evidence="2 3">DSM 5885</strain>
    </source>
</reference>
<gene>
    <name evidence="2" type="ORF">SAMN05660652_03409</name>
</gene>
<evidence type="ECO:0000313" key="2">
    <source>
        <dbReference type="EMBL" id="SDI42020.1"/>
    </source>
</evidence>
<dbReference type="RefSeq" id="WP_091939354.1">
    <property type="nucleotide sequence ID" value="NZ_FNCY01000018.1"/>
</dbReference>
<evidence type="ECO:0000256" key="1">
    <source>
        <dbReference type="SAM" id="MobiDB-lite"/>
    </source>
</evidence>
<proteinExistence type="predicted"/>
<name>A0A1G8KGN0_9RHOO</name>
<feature type="compositionally biased region" description="Basic and acidic residues" evidence="1">
    <location>
        <begin position="28"/>
        <end position="41"/>
    </location>
</feature>
<feature type="region of interest" description="Disordered" evidence="1">
    <location>
        <begin position="16"/>
        <end position="45"/>
    </location>
</feature>
<organism evidence="2 3">
    <name type="scientific">Propionivibrio dicarboxylicus</name>
    <dbReference type="NCBI Taxonomy" id="83767"/>
    <lineage>
        <taxon>Bacteria</taxon>
        <taxon>Pseudomonadati</taxon>
        <taxon>Pseudomonadota</taxon>
        <taxon>Betaproteobacteria</taxon>
        <taxon>Rhodocyclales</taxon>
        <taxon>Rhodocyclaceae</taxon>
        <taxon>Propionivibrio</taxon>
    </lineage>
</organism>
<protein>
    <submittedName>
        <fullName evidence="2">Uncharacterized protein</fullName>
    </submittedName>
</protein>
<feature type="compositionally biased region" description="Low complexity" evidence="1">
    <location>
        <begin position="16"/>
        <end position="27"/>
    </location>
</feature>
<evidence type="ECO:0000313" key="3">
    <source>
        <dbReference type="Proteomes" id="UP000198607"/>
    </source>
</evidence>
<accession>A0A1G8KGN0</accession>
<dbReference type="EMBL" id="FNCY01000018">
    <property type="protein sequence ID" value="SDI42020.1"/>
    <property type="molecule type" value="Genomic_DNA"/>
</dbReference>
<dbReference type="STRING" id="83767.SAMN05660652_03409"/>
<sequence length="68" mass="6562">MSVGAVGSSYGSLASMSLSAQSSPAPSVRREAENDGDKDDGAGAAAAVRAPTLNLSGQVVGAVINTLA</sequence>
<dbReference type="Proteomes" id="UP000198607">
    <property type="component" value="Unassembled WGS sequence"/>
</dbReference>